<keyword evidence="5" id="KW-0378">Hydrolase</keyword>
<proteinExistence type="predicted"/>
<comment type="caution">
    <text evidence="11">The sequence shown here is derived from an EMBL/GenBank/DDBJ whole genome shotgun (WGS) entry which is preliminary data.</text>
</comment>
<comment type="catalytic activity">
    <reaction evidence="8">
        <text>[GlcNAc-(1-&gt;4)-Mur2Ac(oyl-L-Ala-gamma-D-Glu-L-Lys-D-Ala-D-Ala)](n)-di-trans,octa-cis-undecaprenyl diphosphate + beta-D-GlcNAc-(1-&gt;4)-Mur2Ac(oyl-L-Ala-gamma-D-Glu-L-Lys-D-Ala-D-Ala)-di-trans,octa-cis-undecaprenyl diphosphate = [GlcNAc-(1-&gt;4)-Mur2Ac(oyl-L-Ala-gamma-D-Glu-L-Lys-D-Ala-D-Ala)](n+1)-di-trans,octa-cis-undecaprenyl diphosphate + di-trans,octa-cis-undecaprenyl diphosphate + H(+)</text>
        <dbReference type="Rhea" id="RHEA:23708"/>
        <dbReference type="Rhea" id="RHEA-COMP:9602"/>
        <dbReference type="Rhea" id="RHEA-COMP:9603"/>
        <dbReference type="ChEBI" id="CHEBI:15378"/>
        <dbReference type="ChEBI" id="CHEBI:58405"/>
        <dbReference type="ChEBI" id="CHEBI:60033"/>
        <dbReference type="ChEBI" id="CHEBI:78435"/>
        <dbReference type="EC" id="2.4.99.28"/>
    </reaction>
</comment>
<evidence type="ECO:0000256" key="5">
    <source>
        <dbReference type="ARBA" id="ARBA00022801"/>
    </source>
</evidence>
<reference evidence="12" key="1">
    <citation type="journal article" date="2019" name="Int. J. Syst. Evol. Microbiol.">
        <title>The Global Catalogue of Microorganisms (GCM) 10K type strain sequencing project: providing services to taxonomists for standard genome sequencing and annotation.</title>
        <authorList>
            <consortium name="The Broad Institute Genomics Platform"/>
            <consortium name="The Broad Institute Genome Sequencing Center for Infectious Disease"/>
            <person name="Wu L."/>
            <person name="Ma J."/>
        </authorList>
    </citation>
    <scope>NUCLEOTIDE SEQUENCE [LARGE SCALE GENOMIC DNA]</scope>
    <source>
        <strain evidence="12">JCM 18304</strain>
    </source>
</reference>
<evidence type="ECO:0000256" key="6">
    <source>
        <dbReference type="ARBA" id="ARBA00023268"/>
    </source>
</evidence>
<dbReference type="InterPro" id="IPR023346">
    <property type="entry name" value="Lysozyme-like_dom_sf"/>
</dbReference>
<dbReference type="Gene3D" id="3.40.710.10">
    <property type="entry name" value="DD-peptidase/beta-lactamase superfamily"/>
    <property type="match status" value="1"/>
</dbReference>
<evidence type="ECO:0000256" key="8">
    <source>
        <dbReference type="ARBA" id="ARBA00049902"/>
    </source>
</evidence>
<gene>
    <name evidence="11" type="ORF">GCM10023322_69770</name>
</gene>
<dbReference type="Proteomes" id="UP001501570">
    <property type="component" value="Unassembled WGS sequence"/>
</dbReference>
<dbReference type="Gene3D" id="1.10.3810.10">
    <property type="entry name" value="Biosynthetic peptidoglycan transglycosylase-like"/>
    <property type="match status" value="1"/>
</dbReference>
<feature type="domain" description="Glycosyl transferase family 51" evidence="10">
    <location>
        <begin position="72"/>
        <end position="257"/>
    </location>
</feature>
<dbReference type="InterPro" id="IPR012338">
    <property type="entry name" value="Beta-lactam/transpept-like"/>
</dbReference>
<evidence type="ECO:0000259" key="9">
    <source>
        <dbReference type="Pfam" id="PF00905"/>
    </source>
</evidence>
<comment type="catalytic activity">
    <reaction evidence="7">
        <text>Preferential cleavage: (Ac)2-L-Lys-D-Ala-|-D-Ala. Also transpeptidation of peptidyl-alanyl moieties that are N-acyl substituents of D-alanine.</text>
        <dbReference type="EC" id="3.4.16.4"/>
    </reaction>
</comment>
<keyword evidence="1" id="KW-0121">Carboxypeptidase</keyword>
<evidence type="ECO:0000256" key="2">
    <source>
        <dbReference type="ARBA" id="ARBA00022670"/>
    </source>
</evidence>
<sequence>MFDRFFSGKLSRLAVSGILSGAALAVAAFPAVGLGGLIVNRVTYIYNHPPDDLHIPQNAQITRVYANDGKTLITNFYDERRSDVSLSAISPWMQKAIVASEDTRFYQHGGVDLRSVIRAFVSNGQGGNAQQGASTLTMQYVRNVLKEDPNLSPQRRVDATANNAGRKITEMRYAISLDKKFSKQEILRRYLNIAYFGNGAYGIDAASRSYFSKAPGQLTLPEAALLAGIVQSPDVDNPAFGDRNAALARRTYVLGAMAKMKVITPAQAAAADKAPVDIKVSVLPNNCTAVPKQHNDWGYFCDYLTQWWANQPEFGQTVQDREDALKEGGYTIVTSMDPKTQASALSNSLSVYGYGSPMALPLAVVQPGTGRIAAMAVNRHYSLDPNPGGVSYPNSTAQFIGGDGGIQGYPSGSTFKMFTMLAALESGKTLSTEFNSPAKLQTKWYANGSSSCNGYWCPGNDNPSWMDGPRTMWNGFGRSVNTYFVWLEEQIGPEQAVAMAQRLGITFRAPADAELAGVKAINWGSFTLGVADTTPLDLANAYAAVGADGRYCDPLPVLSIKDAGGASMAAANPNCRPAVAPDIARAALDAARCPVGEQSAFGRCDGGTAPEVGSIMGGRPIAGKTGSTENNATETFVGVTPQLAAAAIAADPDNPSDLAGEGVSSSVNSAVAHTLNTALTGQPVVNFQPPSAAIAGAAG</sequence>
<dbReference type="Pfam" id="PF00912">
    <property type="entry name" value="Transgly"/>
    <property type="match status" value="1"/>
</dbReference>
<keyword evidence="6" id="KW-0511">Multifunctional enzyme</keyword>
<evidence type="ECO:0000313" key="11">
    <source>
        <dbReference type="EMBL" id="GAA5197790.1"/>
    </source>
</evidence>
<evidence type="ECO:0000256" key="3">
    <source>
        <dbReference type="ARBA" id="ARBA00022676"/>
    </source>
</evidence>
<evidence type="ECO:0000256" key="4">
    <source>
        <dbReference type="ARBA" id="ARBA00022679"/>
    </source>
</evidence>
<feature type="domain" description="Penicillin-binding protein transpeptidase" evidence="9">
    <location>
        <begin position="364"/>
        <end position="645"/>
    </location>
</feature>
<accession>A0ABP9SJZ1</accession>
<dbReference type="PANTHER" id="PTHR32282">
    <property type="entry name" value="BINDING PROTEIN TRANSPEPTIDASE, PUTATIVE-RELATED"/>
    <property type="match status" value="1"/>
</dbReference>
<dbReference type="RefSeq" id="WP_345637045.1">
    <property type="nucleotide sequence ID" value="NZ_BAABJQ010000031.1"/>
</dbReference>
<dbReference type="PANTHER" id="PTHR32282:SF33">
    <property type="entry name" value="PEPTIDOGLYCAN GLYCOSYLTRANSFERASE"/>
    <property type="match status" value="1"/>
</dbReference>
<keyword evidence="3" id="KW-0328">Glycosyltransferase</keyword>
<dbReference type="SUPFAM" id="SSF53955">
    <property type="entry name" value="Lysozyme-like"/>
    <property type="match status" value="1"/>
</dbReference>
<dbReference type="InterPro" id="IPR001460">
    <property type="entry name" value="PCN-bd_Tpept"/>
</dbReference>
<keyword evidence="12" id="KW-1185">Reference proteome</keyword>
<dbReference type="InterPro" id="IPR036950">
    <property type="entry name" value="PBP_transglycosylase"/>
</dbReference>
<protein>
    <submittedName>
        <fullName evidence="11">Transglycosylase domain-containing protein</fullName>
    </submittedName>
</protein>
<evidence type="ECO:0000259" key="10">
    <source>
        <dbReference type="Pfam" id="PF00912"/>
    </source>
</evidence>
<evidence type="ECO:0000313" key="12">
    <source>
        <dbReference type="Proteomes" id="UP001501570"/>
    </source>
</evidence>
<evidence type="ECO:0000256" key="7">
    <source>
        <dbReference type="ARBA" id="ARBA00034000"/>
    </source>
</evidence>
<organism evidence="11 12">
    <name type="scientific">Rugosimonospora acidiphila</name>
    <dbReference type="NCBI Taxonomy" id="556531"/>
    <lineage>
        <taxon>Bacteria</taxon>
        <taxon>Bacillati</taxon>
        <taxon>Actinomycetota</taxon>
        <taxon>Actinomycetes</taxon>
        <taxon>Micromonosporales</taxon>
        <taxon>Micromonosporaceae</taxon>
        <taxon>Rugosimonospora</taxon>
    </lineage>
</organism>
<dbReference type="InterPro" id="IPR050396">
    <property type="entry name" value="Glycosyltr_51/Transpeptidase"/>
</dbReference>
<keyword evidence="4" id="KW-0808">Transferase</keyword>
<dbReference type="EMBL" id="BAABJQ010000031">
    <property type="protein sequence ID" value="GAA5197790.1"/>
    <property type="molecule type" value="Genomic_DNA"/>
</dbReference>
<keyword evidence="2" id="KW-0645">Protease</keyword>
<dbReference type="SUPFAM" id="SSF56601">
    <property type="entry name" value="beta-lactamase/transpeptidase-like"/>
    <property type="match status" value="1"/>
</dbReference>
<dbReference type="InterPro" id="IPR001264">
    <property type="entry name" value="Glyco_trans_51"/>
</dbReference>
<evidence type="ECO:0000256" key="1">
    <source>
        <dbReference type="ARBA" id="ARBA00022645"/>
    </source>
</evidence>
<name>A0ABP9SJZ1_9ACTN</name>
<dbReference type="Pfam" id="PF00905">
    <property type="entry name" value="Transpeptidase"/>
    <property type="match status" value="1"/>
</dbReference>